<feature type="region of interest" description="Disordered" evidence="1">
    <location>
        <begin position="1"/>
        <end position="45"/>
    </location>
</feature>
<gene>
    <name evidence="2" type="ORF">HDF12_002154</name>
</gene>
<evidence type="ECO:0000256" key="1">
    <source>
        <dbReference type="SAM" id="MobiDB-lite"/>
    </source>
</evidence>
<accession>A0A7Y9NLX0</accession>
<evidence type="ECO:0000313" key="3">
    <source>
        <dbReference type="Proteomes" id="UP000534186"/>
    </source>
</evidence>
<organism evidence="2 3">
    <name type="scientific">Tunturiibacter lichenicola</name>
    <dbReference type="NCBI Taxonomy" id="2051959"/>
    <lineage>
        <taxon>Bacteria</taxon>
        <taxon>Pseudomonadati</taxon>
        <taxon>Acidobacteriota</taxon>
        <taxon>Terriglobia</taxon>
        <taxon>Terriglobales</taxon>
        <taxon>Acidobacteriaceae</taxon>
        <taxon>Tunturiibacter</taxon>
    </lineage>
</organism>
<protein>
    <submittedName>
        <fullName evidence="2">Uncharacterized protein</fullName>
    </submittedName>
</protein>
<dbReference type="AlphaFoldDB" id="A0A7Y9NLX0"/>
<proteinExistence type="predicted"/>
<comment type="caution">
    <text evidence="2">The sequence shown here is derived from an EMBL/GenBank/DDBJ whole genome shotgun (WGS) entry which is preliminary data.</text>
</comment>
<reference evidence="2 3" key="1">
    <citation type="submission" date="2020-07" db="EMBL/GenBank/DDBJ databases">
        <title>Genomic Encyclopedia of Type Strains, Phase IV (KMG-V): Genome sequencing to study the core and pangenomes of soil and plant-associated prokaryotes.</title>
        <authorList>
            <person name="Whitman W."/>
        </authorList>
    </citation>
    <scope>NUCLEOTIDE SEQUENCE [LARGE SCALE GENOMIC DNA]</scope>
    <source>
        <strain evidence="2 3">M8UP30</strain>
    </source>
</reference>
<dbReference type="Proteomes" id="UP000534186">
    <property type="component" value="Unassembled WGS sequence"/>
</dbReference>
<name>A0A7Y9NLX0_9BACT</name>
<dbReference type="EMBL" id="JACCCV010000001">
    <property type="protein sequence ID" value="NYF51789.1"/>
    <property type="molecule type" value="Genomic_DNA"/>
</dbReference>
<sequence length="79" mass="7895">MVLAVPFGVHPGASAQNPLETQDAKQQEGAQPPAKGGASTGAAHSAVLDAERRPITAGGFVKTGSIVFQDIAVKAGLTT</sequence>
<evidence type="ECO:0000313" key="2">
    <source>
        <dbReference type="EMBL" id="NYF51789.1"/>
    </source>
</evidence>